<dbReference type="EMBL" id="CAFBOS010000315">
    <property type="protein sequence ID" value="CAB5026863.1"/>
    <property type="molecule type" value="Genomic_DNA"/>
</dbReference>
<proteinExistence type="predicted"/>
<gene>
    <name evidence="2" type="ORF">UFOPK3967_03118</name>
</gene>
<evidence type="ECO:0000313" key="2">
    <source>
        <dbReference type="EMBL" id="CAB5026863.1"/>
    </source>
</evidence>
<dbReference type="AlphaFoldDB" id="A0A6J7RDC6"/>
<organism evidence="2">
    <name type="scientific">freshwater metagenome</name>
    <dbReference type="NCBI Taxonomy" id="449393"/>
    <lineage>
        <taxon>unclassified sequences</taxon>
        <taxon>metagenomes</taxon>
        <taxon>ecological metagenomes</taxon>
    </lineage>
</organism>
<accession>A0A6J7RDC6</accession>
<evidence type="ECO:0000256" key="1">
    <source>
        <dbReference type="SAM" id="MobiDB-lite"/>
    </source>
</evidence>
<feature type="region of interest" description="Disordered" evidence="1">
    <location>
        <begin position="48"/>
        <end position="77"/>
    </location>
</feature>
<reference evidence="2" key="1">
    <citation type="submission" date="2020-05" db="EMBL/GenBank/DDBJ databases">
        <authorList>
            <person name="Chiriac C."/>
            <person name="Salcher M."/>
            <person name="Ghai R."/>
            <person name="Kavagutti S V."/>
        </authorList>
    </citation>
    <scope>NUCLEOTIDE SEQUENCE</scope>
</reference>
<name>A0A6J7RDC6_9ZZZZ</name>
<sequence length="106" mass="10990">MIPVSASDAENKFELSSIFQPVIVTGLAVVFVNSNQSAATGLLALDQGETSETKTEPGTACAGAMGASTPTATKAAPHPRTTVLANLPLSRNLIERLPVQCVMHMP</sequence>
<protein>
    <submittedName>
        <fullName evidence="2">Unannotated protein</fullName>
    </submittedName>
</protein>